<name>E0WC47_ARCHD</name>
<reference evidence="1" key="1">
    <citation type="journal article" date="2011" name="BMC Microbiol.">
        <title>Arcanolysin is a cholesterol-dependent cytolysin of the human pathogen Arcanobacterium haemolyticum.</title>
        <authorList>
            <person name="Jost B.H."/>
            <person name="Lucas E.A."/>
            <person name="Billington S.J."/>
            <person name="Ratner A.J."/>
            <person name="McGee D.J."/>
        </authorList>
    </citation>
    <scope>NUCLEOTIDE SEQUENCE</scope>
    <source>
        <strain evidence="1">ATCC 9345</strain>
    </source>
</reference>
<proteinExistence type="predicted"/>
<dbReference type="EMBL" id="FJ785427">
    <property type="protein sequence ID" value="ACV96717.1"/>
    <property type="molecule type" value="Genomic_RNA"/>
</dbReference>
<evidence type="ECO:0000313" key="1">
    <source>
        <dbReference type="EMBL" id="ACV96717.1"/>
    </source>
</evidence>
<accession>E0WC47</accession>
<sequence length="111" mass="11449">MALTACGNRVVKCTTPPGSRVTVLPSAVISSSPSKVSTSTGIAAVCSESSSPASKENRTTLTPSARSKVLETVEPDAYSISLARLLIKPRAGDAGVSALMTVTFQVIREII</sequence>
<protein>
    <submittedName>
        <fullName evidence="1">Uncharacterized protein</fullName>
    </submittedName>
</protein>
<dbReference type="AlphaFoldDB" id="E0WC47"/>
<organism evidence="1">
    <name type="scientific">Arcanobacterium haemolyticum (strain ATCC 9345 / DSM 20595 / CCM 5947 / CCUG 17215 / LMG 16163 / NBRC 15585 / NCTC 8452 / 11018)</name>
    <dbReference type="NCBI Taxonomy" id="644284"/>
    <lineage>
        <taxon>Bacteria</taxon>
        <taxon>Bacillati</taxon>
        <taxon>Actinomycetota</taxon>
        <taxon>Actinomycetes</taxon>
        <taxon>Actinomycetales</taxon>
        <taxon>Actinomycetaceae</taxon>
        <taxon>Arcanobacterium</taxon>
    </lineage>
</organism>